<dbReference type="PATRIC" id="fig|688269.3.peg.397"/>
<organism evidence="7 8">
    <name type="scientific">Pseudothermotoga thermarum DSM 5069</name>
    <dbReference type="NCBI Taxonomy" id="688269"/>
    <lineage>
        <taxon>Bacteria</taxon>
        <taxon>Thermotogati</taxon>
        <taxon>Thermotogota</taxon>
        <taxon>Thermotogae</taxon>
        <taxon>Thermotogales</taxon>
        <taxon>Thermotogaceae</taxon>
        <taxon>Pseudothermotoga</taxon>
    </lineage>
</organism>
<feature type="domain" description="WhiA LAGLIDADG-like" evidence="6">
    <location>
        <begin position="123"/>
        <end position="209"/>
    </location>
</feature>
<dbReference type="NCBIfam" id="TIGR00647">
    <property type="entry name" value="DNA_bind_WhiA"/>
    <property type="match status" value="1"/>
</dbReference>
<comment type="function">
    <text evidence="4">Involved in cell division and chromosome segregation.</text>
</comment>
<gene>
    <name evidence="4" type="primary">whiA</name>
    <name evidence="7" type="ORF">Theth_0386</name>
</gene>
<dbReference type="Pfam" id="PF02650">
    <property type="entry name" value="HTH_WhiA"/>
    <property type="match status" value="1"/>
</dbReference>
<name>F7YVH0_9THEM</name>
<dbReference type="RefSeq" id="WP_013931704.1">
    <property type="nucleotide sequence ID" value="NC_015707.1"/>
</dbReference>
<dbReference type="AlphaFoldDB" id="F7YVH0"/>
<dbReference type="SUPFAM" id="SSF55608">
    <property type="entry name" value="Homing endonucleases"/>
    <property type="match status" value="1"/>
</dbReference>
<dbReference type="PANTHER" id="PTHR37307">
    <property type="entry name" value="CELL DIVISION PROTEIN WHIA-RELATED"/>
    <property type="match status" value="1"/>
</dbReference>
<dbReference type="OrthoDB" id="401278at2"/>
<dbReference type="Pfam" id="PF14527">
    <property type="entry name" value="LAGLIDADG_WhiA"/>
    <property type="match status" value="1"/>
</dbReference>
<dbReference type="HOGENOM" id="CLU_053282_0_1_0"/>
<dbReference type="eggNOG" id="COG1481">
    <property type="taxonomic scope" value="Bacteria"/>
</dbReference>
<keyword evidence="2 4" id="KW-0238">DNA-binding</keyword>
<dbReference type="InterPro" id="IPR027434">
    <property type="entry name" value="Homing_endonucl"/>
</dbReference>
<evidence type="ECO:0000259" key="5">
    <source>
        <dbReference type="Pfam" id="PF02650"/>
    </source>
</evidence>
<dbReference type="Proteomes" id="UP000006804">
    <property type="component" value="Chromosome"/>
</dbReference>
<dbReference type="GO" id="GO:0043937">
    <property type="term" value="P:regulation of sporulation"/>
    <property type="evidence" value="ECO:0007669"/>
    <property type="project" value="InterPro"/>
</dbReference>
<dbReference type="GO" id="GO:0003677">
    <property type="term" value="F:DNA binding"/>
    <property type="evidence" value="ECO:0007669"/>
    <property type="project" value="UniProtKB-UniRule"/>
</dbReference>
<reference evidence="7 8" key="1">
    <citation type="submission" date="2010-11" db="EMBL/GenBank/DDBJ databases">
        <title>The complete genome of Thermotoga thermarum DSM 5069.</title>
        <authorList>
            <consortium name="US DOE Joint Genome Institute (JGI-PGF)"/>
            <person name="Lucas S."/>
            <person name="Copeland A."/>
            <person name="Lapidus A."/>
            <person name="Bruce D."/>
            <person name="Goodwin L."/>
            <person name="Pitluck S."/>
            <person name="Kyrpides N."/>
            <person name="Mavromatis K."/>
            <person name="Ivanova N."/>
            <person name="Zeytun A."/>
            <person name="Brettin T."/>
            <person name="Detter J.C."/>
            <person name="Tapia R."/>
            <person name="Han C."/>
            <person name="Land M."/>
            <person name="Hauser L."/>
            <person name="Markowitz V."/>
            <person name="Cheng J.-F."/>
            <person name="Hugenholtz P."/>
            <person name="Woyke T."/>
            <person name="Wu D."/>
            <person name="Spring S."/>
            <person name="Schroeder M."/>
            <person name="Brambilla E."/>
            <person name="Klenk H.-P."/>
            <person name="Eisen J.A."/>
        </authorList>
    </citation>
    <scope>NUCLEOTIDE SEQUENCE [LARGE SCALE GENOMIC DNA]</scope>
    <source>
        <strain evidence="7 8">DSM 5069</strain>
    </source>
</reference>
<dbReference type="PANTHER" id="PTHR37307:SF1">
    <property type="entry name" value="CELL DIVISION PROTEIN WHIA-RELATED"/>
    <property type="match status" value="1"/>
</dbReference>
<evidence type="ECO:0000313" key="8">
    <source>
        <dbReference type="Proteomes" id="UP000006804"/>
    </source>
</evidence>
<feature type="domain" description="Sporulation regulator WhiA C-terminal" evidence="5">
    <location>
        <begin position="218"/>
        <end position="301"/>
    </location>
</feature>
<evidence type="ECO:0000259" key="6">
    <source>
        <dbReference type="Pfam" id="PF14527"/>
    </source>
</evidence>
<dbReference type="GO" id="GO:0051301">
    <property type="term" value="P:cell division"/>
    <property type="evidence" value="ECO:0007669"/>
    <property type="project" value="UniProtKB-UniRule"/>
</dbReference>
<evidence type="ECO:0000256" key="1">
    <source>
        <dbReference type="ARBA" id="ARBA00022618"/>
    </source>
</evidence>
<dbReference type="Gene3D" id="3.10.28.10">
    <property type="entry name" value="Homing endonucleases"/>
    <property type="match status" value="1"/>
</dbReference>
<sequence length="310" mass="35870">MVNSRFSENVREELCSLEIQTQDQAWSEIIGYVKSKGFLLIKNEAKFVAIFFPSIKVSRRFFKLSKLLPSFEHETVVVQPKRLRKQRYVEVHLPLEWFTQNSPVDIFSETLPEKFCEDPFLFGSFLRGCYLSAGSVVDPRFGYHLELVCQTNTILKQVSEVLEKVFAIKSKVVQANNYYKLLIRRAVDLIEFLNLIGAVEAAAKLEQIFQKRLIASDVNRSMNFLSANADRISKSTIKQLNAIKIIEETIGLESIDEELSKLARLRMKNTELSLRELGELMQPRMTKSMVFNRMKKIMRIAEEIERGKES</sequence>
<accession>F7YVH0</accession>
<protein>
    <recommendedName>
        <fullName evidence="4">Probable cell division protein WhiA</fullName>
    </recommendedName>
</protein>
<dbReference type="InterPro" id="IPR023054">
    <property type="entry name" value="Sporulation_regulator_WhiA_C"/>
</dbReference>
<proteinExistence type="inferred from homology"/>
<dbReference type="InterPro" id="IPR003802">
    <property type="entry name" value="Sporulation_regulator_WhiA"/>
</dbReference>
<dbReference type="InterPro" id="IPR039518">
    <property type="entry name" value="WhiA_LAGLIDADG_dom"/>
</dbReference>
<keyword evidence="1 4" id="KW-0132">Cell division</keyword>
<dbReference type="KEGG" id="tta:Theth_0386"/>
<evidence type="ECO:0000256" key="2">
    <source>
        <dbReference type="ARBA" id="ARBA00023125"/>
    </source>
</evidence>
<comment type="similarity">
    <text evidence="4">Belongs to the WhiA family.</text>
</comment>
<keyword evidence="8" id="KW-1185">Reference proteome</keyword>
<keyword evidence="3 4" id="KW-0131">Cell cycle</keyword>
<evidence type="ECO:0000313" key="7">
    <source>
        <dbReference type="EMBL" id="AEH50481.1"/>
    </source>
</evidence>
<evidence type="ECO:0000256" key="3">
    <source>
        <dbReference type="ARBA" id="ARBA00023306"/>
    </source>
</evidence>
<dbReference type="EMBL" id="CP002351">
    <property type="protein sequence ID" value="AEH50481.1"/>
    <property type="molecule type" value="Genomic_DNA"/>
</dbReference>
<dbReference type="HAMAP" id="MF_01420">
    <property type="entry name" value="HTH_type_WhiA"/>
    <property type="match status" value="1"/>
</dbReference>
<evidence type="ECO:0000256" key="4">
    <source>
        <dbReference type="HAMAP-Rule" id="MF_01420"/>
    </source>
</evidence>
<dbReference type="STRING" id="688269.Theth_0386"/>